<keyword evidence="3" id="KW-1185">Reference proteome</keyword>
<evidence type="ECO:0000313" key="3">
    <source>
        <dbReference type="Proteomes" id="UP001168972"/>
    </source>
</evidence>
<comment type="caution">
    <text evidence="2">The sequence shown here is derived from an EMBL/GenBank/DDBJ whole genome shotgun (WGS) entry which is preliminary data.</text>
</comment>
<sequence>MTKSDTNKTEKQQRISNYDESADNYDDDDDDDFKEVKSHLEPKYQRGQCCPLFSVNMVTMNAETSASRLKPTTAVSGINDSNGSNSLNVDDTQIDKGKIEMTVSATTKTSTSAGLNVTTDKKSTATCAEDSPNYLVYKKQNFGTNKMKNGNFKLHSNMKQNAELI</sequence>
<reference evidence="2" key="2">
    <citation type="submission" date="2023-03" db="EMBL/GenBank/DDBJ databases">
        <authorList>
            <person name="Inwood S.N."/>
            <person name="Skelly J.G."/>
            <person name="Guhlin J."/>
            <person name="Harrop T.W.R."/>
            <person name="Goldson S.G."/>
            <person name="Dearden P.K."/>
        </authorList>
    </citation>
    <scope>NUCLEOTIDE SEQUENCE</scope>
    <source>
        <strain evidence="2">Lincoln</strain>
        <tissue evidence="2">Whole body</tissue>
    </source>
</reference>
<dbReference type="Proteomes" id="UP001168972">
    <property type="component" value="Unassembled WGS sequence"/>
</dbReference>
<proteinExistence type="predicted"/>
<feature type="region of interest" description="Disordered" evidence="1">
    <location>
        <begin position="1"/>
        <end position="35"/>
    </location>
</feature>
<feature type="compositionally biased region" description="Basic and acidic residues" evidence="1">
    <location>
        <begin position="1"/>
        <end position="13"/>
    </location>
</feature>
<protein>
    <submittedName>
        <fullName evidence="2">Uncharacterized protein</fullName>
    </submittedName>
</protein>
<gene>
    <name evidence="2" type="ORF">PV327_010905</name>
</gene>
<organism evidence="2 3">
    <name type="scientific">Microctonus hyperodae</name>
    <name type="common">Parasitoid wasp</name>
    <dbReference type="NCBI Taxonomy" id="165561"/>
    <lineage>
        <taxon>Eukaryota</taxon>
        <taxon>Metazoa</taxon>
        <taxon>Ecdysozoa</taxon>
        <taxon>Arthropoda</taxon>
        <taxon>Hexapoda</taxon>
        <taxon>Insecta</taxon>
        <taxon>Pterygota</taxon>
        <taxon>Neoptera</taxon>
        <taxon>Endopterygota</taxon>
        <taxon>Hymenoptera</taxon>
        <taxon>Apocrita</taxon>
        <taxon>Ichneumonoidea</taxon>
        <taxon>Braconidae</taxon>
        <taxon>Euphorinae</taxon>
        <taxon>Microctonus</taxon>
    </lineage>
</organism>
<evidence type="ECO:0000256" key="1">
    <source>
        <dbReference type="SAM" id="MobiDB-lite"/>
    </source>
</evidence>
<dbReference type="AlphaFoldDB" id="A0AA39C8J9"/>
<evidence type="ECO:0000313" key="2">
    <source>
        <dbReference type="EMBL" id="KAK0159833.1"/>
    </source>
</evidence>
<accession>A0AA39C8J9</accession>
<feature type="compositionally biased region" description="Acidic residues" evidence="1">
    <location>
        <begin position="20"/>
        <end position="33"/>
    </location>
</feature>
<reference evidence="2" key="1">
    <citation type="journal article" date="2023" name="bioRxiv">
        <title>Scaffold-level genome assemblies of two parasitoid biocontrol wasps reveal the parthenogenesis mechanism and an associated novel virus.</title>
        <authorList>
            <person name="Inwood S."/>
            <person name="Skelly J."/>
            <person name="Guhlin J."/>
            <person name="Harrop T."/>
            <person name="Goldson S."/>
            <person name="Dearden P."/>
        </authorList>
    </citation>
    <scope>NUCLEOTIDE SEQUENCE</scope>
    <source>
        <strain evidence="2">Lincoln</strain>
        <tissue evidence="2">Whole body</tissue>
    </source>
</reference>
<dbReference type="EMBL" id="JAQQBR010001836">
    <property type="protein sequence ID" value="KAK0159833.1"/>
    <property type="molecule type" value="Genomic_DNA"/>
</dbReference>
<name>A0AA39C8J9_MICHY</name>